<proteinExistence type="predicted"/>
<feature type="non-terminal residue" evidence="1">
    <location>
        <position position="1"/>
    </location>
</feature>
<evidence type="ECO:0000313" key="2">
    <source>
        <dbReference type="Proteomes" id="UP000824469"/>
    </source>
</evidence>
<organism evidence="1 2">
    <name type="scientific">Taxus chinensis</name>
    <name type="common">Chinese yew</name>
    <name type="synonym">Taxus wallichiana var. chinensis</name>
    <dbReference type="NCBI Taxonomy" id="29808"/>
    <lineage>
        <taxon>Eukaryota</taxon>
        <taxon>Viridiplantae</taxon>
        <taxon>Streptophyta</taxon>
        <taxon>Embryophyta</taxon>
        <taxon>Tracheophyta</taxon>
        <taxon>Spermatophyta</taxon>
        <taxon>Pinopsida</taxon>
        <taxon>Pinidae</taxon>
        <taxon>Conifers II</taxon>
        <taxon>Cupressales</taxon>
        <taxon>Taxaceae</taxon>
        <taxon>Taxus</taxon>
    </lineage>
</organism>
<dbReference type="EMBL" id="JAHRHJ020000144">
    <property type="protein sequence ID" value="KAH9294403.1"/>
    <property type="molecule type" value="Genomic_DNA"/>
</dbReference>
<evidence type="ECO:0008006" key="3">
    <source>
        <dbReference type="Google" id="ProtNLM"/>
    </source>
</evidence>
<evidence type="ECO:0000313" key="1">
    <source>
        <dbReference type="EMBL" id="KAH9294403.1"/>
    </source>
</evidence>
<sequence length="186" mass="21314">FCETTQLLIVCNPVTKSWRILPDLGFSKERFLIGMKADTSKNSYNVYVVENLNDLSSFDFVVYVVENLNDLSSFDFVSIKEEIRVMVYDSLSDCWNTHCFNEVEIKCGCKRDRAVWVGAWEFLPFSSFDLWELEKESGKLLKLDSVHCSALDQITAEPLPVDTVKRIGDGMVLFFHARGISCPVRM</sequence>
<comment type="caution">
    <text evidence="1">The sequence shown here is derived from an EMBL/GenBank/DDBJ whole genome shotgun (WGS) entry which is preliminary data.</text>
</comment>
<reference evidence="1 2" key="1">
    <citation type="journal article" date="2021" name="Nat. Plants">
        <title>The Taxus genome provides insights into paclitaxel biosynthesis.</title>
        <authorList>
            <person name="Xiong X."/>
            <person name="Gou J."/>
            <person name="Liao Q."/>
            <person name="Li Y."/>
            <person name="Zhou Q."/>
            <person name="Bi G."/>
            <person name="Li C."/>
            <person name="Du R."/>
            <person name="Wang X."/>
            <person name="Sun T."/>
            <person name="Guo L."/>
            <person name="Liang H."/>
            <person name="Lu P."/>
            <person name="Wu Y."/>
            <person name="Zhang Z."/>
            <person name="Ro D.K."/>
            <person name="Shang Y."/>
            <person name="Huang S."/>
            <person name="Yan J."/>
        </authorList>
    </citation>
    <scope>NUCLEOTIDE SEQUENCE [LARGE SCALE GENOMIC DNA]</scope>
    <source>
        <strain evidence="1">Ta-2019</strain>
    </source>
</reference>
<dbReference type="AlphaFoldDB" id="A0AA38C862"/>
<accession>A0AA38C862</accession>
<keyword evidence="2" id="KW-1185">Reference proteome</keyword>
<gene>
    <name evidence="1" type="ORF">KI387_040390</name>
</gene>
<name>A0AA38C862_TAXCH</name>
<dbReference type="Proteomes" id="UP000824469">
    <property type="component" value="Unassembled WGS sequence"/>
</dbReference>
<protein>
    <recommendedName>
        <fullName evidence="3">F-box protein</fullName>
    </recommendedName>
</protein>